<dbReference type="EMBL" id="JAPAAF010000037">
    <property type="protein sequence ID" value="MCW0484461.1"/>
    <property type="molecule type" value="Genomic_DNA"/>
</dbReference>
<accession>A0AA41Y6R5</accession>
<gene>
    <name evidence="1" type="ORF">N2K84_17115</name>
</gene>
<dbReference type="RefSeq" id="WP_282593054.1">
    <property type="nucleotide sequence ID" value="NZ_JAPAAF010000037.1"/>
</dbReference>
<keyword evidence="2" id="KW-1185">Reference proteome</keyword>
<comment type="caution">
    <text evidence="1">The sequence shown here is derived from an EMBL/GenBank/DDBJ whole genome shotgun (WGS) entry which is preliminary data.</text>
</comment>
<name>A0AA41Y6R5_9BACT</name>
<dbReference type="Proteomes" id="UP001163821">
    <property type="component" value="Unassembled WGS sequence"/>
</dbReference>
<evidence type="ECO:0000313" key="1">
    <source>
        <dbReference type="EMBL" id="MCW0484461.1"/>
    </source>
</evidence>
<proteinExistence type="predicted"/>
<sequence length="161" mass="18501">MKKYDMAEKEIALLNKQVEKLADNSFDLEAWKKQTLLFLTRIFGPDHPVVKMISDLKYDYSSWHLRDATGNEKTDDPVKMQAREILDAAVLELETLGIPGKTEHTSAIWDILEDELTGKQIKELKEIMSENISDRAQKISEKLNALNKENLINILSRIMIS</sequence>
<dbReference type="AlphaFoldDB" id="A0AA41Y6R5"/>
<organism evidence="1 2">
    <name type="scientific">Gaoshiqia sediminis</name>
    <dbReference type="NCBI Taxonomy" id="2986998"/>
    <lineage>
        <taxon>Bacteria</taxon>
        <taxon>Pseudomonadati</taxon>
        <taxon>Bacteroidota</taxon>
        <taxon>Bacteroidia</taxon>
        <taxon>Marinilabiliales</taxon>
        <taxon>Prolixibacteraceae</taxon>
        <taxon>Gaoshiqia</taxon>
    </lineage>
</organism>
<evidence type="ECO:0000313" key="2">
    <source>
        <dbReference type="Proteomes" id="UP001163821"/>
    </source>
</evidence>
<reference evidence="1" key="1">
    <citation type="submission" date="2022-10" db="EMBL/GenBank/DDBJ databases">
        <title>Gaoshiqiia sediminis gen. nov., sp. nov., isolated from coastal sediment.</title>
        <authorList>
            <person name="Yu W.X."/>
            <person name="Mu D.S."/>
            <person name="Du J.Z."/>
            <person name="Liang Y.Q."/>
        </authorList>
    </citation>
    <scope>NUCLEOTIDE SEQUENCE</scope>
    <source>
        <strain evidence="1">A06</strain>
    </source>
</reference>
<protein>
    <submittedName>
        <fullName evidence="1">Uncharacterized protein</fullName>
    </submittedName>
</protein>